<evidence type="ECO:0000256" key="4">
    <source>
        <dbReference type="ARBA" id="ARBA00022692"/>
    </source>
</evidence>
<reference evidence="9 10" key="1">
    <citation type="submission" date="2016-10" db="EMBL/GenBank/DDBJ databases">
        <authorList>
            <person name="de Groot N.N."/>
        </authorList>
    </citation>
    <scope>NUCLEOTIDE SEQUENCE [LARGE SCALE GENOMIC DNA]</scope>
    <source>
        <strain evidence="9 10">CGMCC 1.9157</strain>
    </source>
</reference>
<evidence type="ECO:0000256" key="5">
    <source>
        <dbReference type="ARBA" id="ARBA00022989"/>
    </source>
</evidence>
<dbReference type="OrthoDB" id="5137249at2"/>
<evidence type="ECO:0000256" key="3">
    <source>
        <dbReference type="ARBA" id="ARBA00022475"/>
    </source>
</evidence>
<dbReference type="PANTHER" id="PTHR30489:SF0">
    <property type="entry name" value="LIPOPROTEIN-RELEASING SYSTEM TRANSMEMBRANE PROTEIN LOLE"/>
    <property type="match status" value="1"/>
</dbReference>
<keyword evidence="10" id="KW-1185">Reference proteome</keyword>
<dbReference type="STRING" id="655353.SAMN04488056_10677"/>
<feature type="transmembrane region" description="Helical" evidence="7">
    <location>
        <begin position="434"/>
        <end position="457"/>
    </location>
</feature>
<dbReference type="Pfam" id="PF02687">
    <property type="entry name" value="FtsX"/>
    <property type="match status" value="2"/>
</dbReference>
<feature type="domain" description="ABC3 transporter permease C-terminal" evidence="8">
    <location>
        <begin position="273"/>
        <end position="388"/>
    </location>
</feature>
<dbReference type="AlphaFoldDB" id="A0A1I5H8Z3"/>
<evidence type="ECO:0000313" key="10">
    <source>
        <dbReference type="Proteomes" id="UP000199236"/>
    </source>
</evidence>
<dbReference type="InterPro" id="IPR051447">
    <property type="entry name" value="Lipoprotein-release_system"/>
</dbReference>
<keyword evidence="4 7" id="KW-0812">Transmembrane</keyword>
<keyword evidence="6 7" id="KW-0472">Membrane</keyword>
<dbReference type="InterPro" id="IPR003838">
    <property type="entry name" value="ABC3_permease_C"/>
</dbReference>
<protein>
    <submittedName>
        <fullName evidence="9">Putative ABC transport system permease protein</fullName>
    </submittedName>
</protein>
<gene>
    <name evidence="9" type="ORF">SAMN04488056_10677</name>
</gene>
<keyword evidence="3" id="KW-1003">Cell membrane</keyword>
<sequence>MSPLDQKLTRDLWRIKGQAIAIAMVIATGVTLLVMMAGVINSLEETRRVYYERHRLGDVFAPVKRAPSHIIRKLAALPGISAAEGRITGSALISLPSLDLPLRAIAISLPDSGEPRLNAIHLTDGRRMDAKDADEIVLLNSFAHAHNLKPGDTLSATMNGAKRTLTIVGLAQSPEYLYSVAPGEMISDDSRFGVIWMSRTALAAAFDMQGAFNEAILSIGRSNNLQATLDRVDSILSPYGGLGSYGLKDLTSNRFVTEEIEGMRSSSRVVPPLFLAVAAFLLNIVISRMVEAEREQIGLIKAFGYTNREVGLHYFKFVLVIAIGGALLGCIGGIALGRAMMPLYLTYYKFPMLVFRLDPASFATAILTSIAAASAGGLLVLRKVFALTPAVAMRPPAPPDYSRTNRFGKRLNHLLDQPSRMVLRRITRQPGRMIGSLMGIACGMALSVSMISMLAGFDHTIDLTYTVMDRSDVTVTFTHPLGAKTIHELESIPGIIETEPERSIAVVFHNGVESYRGAITGLVPHPRLKRALDEKSAPITLPERGIILSRSLATELDIQPGEILNIDVLEGARPSLRVPVSGVAESLLGSPAYMQMDTLTRLLGEPGRISAVYLRIDKNRASAIFRALKSRPYVAGVSMKSDARAAFQKMMDTGAGSMRYIMLVIAAVITFGIVYNAARIAFAERQRDLASLRVMGFTRSEVSFVLLGELAVITLAALPIGSILGYYFTMVIAKGFSTDLYQIPILFIPESYGRAALAVLAASVFSGWIVRRDIDRADLVSALKIRE</sequence>
<dbReference type="EMBL" id="FOVR01000006">
    <property type="protein sequence ID" value="SFO44301.1"/>
    <property type="molecule type" value="Genomic_DNA"/>
</dbReference>
<comment type="subcellular location">
    <subcellularLocation>
        <location evidence="1">Cell membrane</location>
        <topology evidence="1">Multi-pass membrane protein</topology>
    </subcellularLocation>
</comment>
<feature type="transmembrane region" description="Helical" evidence="7">
    <location>
        <begin position="20"/>
        <end position="40"/>
    </location>
</feature>
<comment type="similarity">
    <text evidence="2">Belongs to the ABC-4 integral membrane protein family. LolC/E subfamily.</text>
</comment>
<feature type="transmembrane region" description="Helical" evidence="7">
    <location>
        <begin position="703"/>
        <end position="732"/>
    </location>
</feature>
<name>A0A1I5H8Z3_9HYPH</name>
<dbReference type="PANTHER" id="PTHR30489">
    <property type="entry name" value="LIPOPROTEIN-RELEASING SYSTEM TRANSMEMBRANE PROTEIN LOLE"/>
    <property type="match status" value="1"/>
</dbReference>
<evidence type="ECO:0000259" key="8">
    <source>
        <dbReference type="Pfam" id="PF02687"/>
    </source>
</evidence>
<feature type="domain" description="ABC3 transporter permease C-terminal" evidence="8">
    <location>
        <begin position="661"/>
        <end position="771"/>
    </location>
</feature>
<dbReference type="RefSeq" id="WP_090072858.1">
    <property type="nucleotide sequence ID" value="NZ_FOVR01000006.1"/>
</dbReference>
<keyword evidence="5 7" id="KW-1133">Transmembrane helix</keyword>
<proteinExistence type="inferred from homology"/>
<evidence type="ECO:0000256" key="7">
    <source>
        <dbReference type="SAM" id="Phobius"/>
    </source>
</evidence>
<dbReference type="GO" id="GO:0044874">
    <property type="term" value="P:lipoprotein localization to outer membrane"/>
    <property type="evidence" value="ECO:0007669"/>
    <property type="project" value="TreeGrafter"/>
</dbReference>
<evidence type="ECO:0000256" key="6">
    <source>
        <dbReference type="ARBA" id="ARBA00023136"/>
    </source>
</evidence>
<feature type="transmembrane region" description="Helical" evidence="7">
    <location>
        <begin position="317"/>
        <end position="340"/>
    </location>
</feature>
<evidence type="ECO:0000313" key="9">
    <source>
        <dbReference type="EMBL" id="SFO44301.1"/>
    </source>
</evidence>
<evidence type="ECO:0000256" key="1">
    <source>
        <dbReference type="ARBA" id="ARBA00004651"/>
    </source>
</evidence>
<dbReference type="GO" id="GO:0098797">
    <property type="term" value="C:plasma membrane protein complex"/>
    <property type="evidence" value="ECO:0007669"/>
    <property type="project" value="TreeGrafter"/>
</dbReference>
<feature type="transmembrane region" description="Helical" evidence="7">
    <location>
        <begin position="360"/>
        <end position="381"/>
    </location>
</feature>
<feature type="transmembrane region" description="Helical" evidence="7">
    <location>
        <begin position="752"/>
        <end position="770"/>
    </location>
</feature>
<feature type="transmembrane region" description="Helical" evidence="7">
    <location>
        <begin position="660"/>
        <end position="682"/>
    </location>
</feature>
<dbReference type="Proteomes" id="UP000199236">
    <property type="component" value="Unassembled WGS sequence"/>
</dbReference>
<organism evidence="9 10">
    <name type="scientific">Cohaesibacter marisflavi</name>
    <dbReference type="NCBI Taxonomy" id="655353"/>
    <lineage>
        <taxon>Bacteria</taxon>
        <taxon>Pseudomonadati</taxon>
        <taxon>Pseudomonadota</taxon>
        <taxon>Alphaproteobacteria</taxon>
        <taxon>Hyphomicrobiales</taxon>
        <taxon>Cohaesibacteraceae</taxon>
    </lineage>
</organism>
<accession>A0A1I5H8Z3</accession>
<evidence type="ECO:0000256" key="2">
    <source>
        <dbReference type="ARBA" id="ARBA00005236"/>
    </source>
</evidence>